<dbReference type="EMBL" id="PGGM01000007">
    <property type="protein sequence ID" value="PSH63043.1"/>
    <property type="molecule type" value="Genomic_DNA"/>
</dbReference>
<sequence length="61" mass="7138">MSDDKSKMDNRDRSKVSSSEDYEVQYLMTKYDISRNRAVQLIEKHGGSRRKIESELEAVNI</sequence>
<feature type="region of interest" description="Disordered" evidence="1">
    <location>
        <begin position="1"/>
        <end position="20"/>
    </location>
</feature>
<evidence type="ECO:0000313" key="2">
    <source>
        <dbReference type="EMBL" id="PSH63043.1"/>
    </source>
</evidence>
<dbReference type="Proteomes" id="UP000241764">
    <property type="component" value="Unassembled WGS sequence"/>
</dbReference>
<dbReference type="InterPro" id="IPR022037">
    <property type="entry name" value="DUF3606"/>
</dbReference>
<name>A0A2P7B9A7_9HYPH</name>
<feature type="compositionally biased region" description="Basic and acidic residues" evidence="1">
    <location>
        <begin position="1"/>
        <end position="15"/>
    </location>
</feature>
<evidence type="ECO:0000256" key="1">
    <source>
        <dbReference type="SAM" id="MobiDB-lite"/>
    </source>
</evidence>
<dbReference type="RefSeq" id="WP_106665018.1">
    <property type="nucleotide sequence ID" value="NZ_PGGM01000007.1"/>
</dbReference>
<protein>
    <submittedName>
        <fullName evidence="2">DUF3606 domain-containing protein</fullName>
    </submittedName>
</protein>
<organism evidence="2 3">
    <name type="scientific">Phyllobacterium sophorae</name>
    <dbReference type="NCBI Taxonomy" id="1520277"/>
    <lineage>
        <taxon>Bacteria</taxon>
        <taxon>Pseudomonadati</taxon>
        <taxon>Pseudomonadota</taxon>
        <taxon>Alphaproteobacteria</taxon>
        <taxon>Hyphomicrobiales</taxon>
        <taxon>Phyllobacteriaceae</taxon>
        <taxon>Phyllobacterium</taxon>
    </lineage>
</organism>
<keyword evidence="3" id="KW-1185">Reference proteome</keyword>
<dbReference type="OrthoDB" id="8238029at2"/>
<proteinExistence type="predicted"/>
<gene>
    <name evidence="2" type="ORF">CU103_15860</name>
</gene>
<accession>A0A2P7B9A7</accession>
<dbReference type="Pfam" id="PF12244">
    <property type="entry name" value="DUF3606"/>
    <property type="match status" value="1"/>
</dbReference>
<reference evidence="3" key="1">
    <citation type="submission" date="2017-11" db="EMBL/GenBank/DDBJ databases">
        <authorList>
            <person name="Kuznetsova I."/>
            <person name="Sazanova A."/>
            <person name="Chirak E."/>
            <person name="Safronova V."/>
            <person name="Willems A."/>
        </authorList>
    </citation>
    <scope>NUCLEOTIDE SEQUENCE [LARGE SCALE GENOMIC DNA]</scope>
    <source>
        <strain evidence="3">CCBAU 03422</strain>
    </source>
</reference>
<comment type="caution">
    <text evidence="2">The sequence shown here is derived from an EMBL/GenBank/DDBJ whole genome shotgun (WGS) entry which is preliminary data.</text>
</comment>
<dbReference type="AlphaFoldDB" id="A0A2P7B9A7"/>
<evidence type="ECO:0000313" key="3">
    <source>
        <dbReference type="Proteomes" id="UP000241764"/>
    </source>
</evidence>